<comment type="caution">
    <text evidence="2">The sequence shown here is derived from an EMBL/GenBank/DDBJ whole genome shotgun (WGS) entry which is preliminary data.</text>
</comment>
<dbReference type="PANTHER" id="PTHR11895:SF76">
    <property type="entry name" value="INDOLEACETAMIDE HYDROLASE"/>
    <property type="match status" value="1"/>
</dbReference>
<dbReference type="RefSeq" id="WP_104566829.1">
    <property type="nucleotide sequence ID" value="NZ_CATVXE010000001.1"/>
</dbReference>
<dbReference type="SUPFAM" id="SSF75304">
    <property type="entry name" value="Amidase signature (AS) enzymes"/>
    <property type="match status" value="1"/>
</dbReference>
<evidence type="ECO:0000259" key="1">
    <source>
        <dbReference type="Pfam" id="PF01425"/>
    </source>
</evidence>
<feature type="domain" description="Amidase" evidence="1">
    <location>
        <begin position="39"/>
        <end position="470"/>
    </location>
</feature>
<reference evidence="2 5" key="1">
    <citation type="submission" date="2023-07" db="EMBL/GenBank/DDBJ databases">
        <authorList>
            <person name="Peeters C."/>
        </authorList>
    </citation>
    <scope>NUCLEOTIDE SEQUENCE</scope>
    <source>
        <strain evidence="3 5">R-77569</strain>
        <strain evidence="2">R-77591</strain>
    </source>
</reference>
<dbReference type="EMBL" id="CAUDKV010000002">
    <property type="protein sequence ID" value="CAJ0853692.1"/>
    <property type="molecule type" value="Genomic_DNA"/>
</dbReference>
<gene>
    <name evidence="2" type="primary">aam_1</name>
    <name evidence="3" type="ORF">R77569_00726</name>
    <name evidence="2" type="ORF">R77591_00370</name>
</gene>
<dbReference type="EC" id="3.5.1.13" evidence="2"/>
<keyword evidence="5" id="KW-1185">Reference proteome</keyword>
<proteinExistence type="predicted"/>
<dbReference type="Gene3D" id="3.90.1300.10">
    <property type="entry name" value="Amidase signature (AS) domain"/>
    <property type="match status" value="1"/>
</dbReference>
<organism evidence="2 4">
    <name type="scientific">Ralstonia mannitolilytica</name>
    <dbReference type="NCBI Taxonomy" id="105219"/>
    <lineage>
        <taxon>Bacteria</taxon>
        <taxon>Pseudomonadati</taxon>
        <taxon>Pseudomonadota</taxon>
        <taxon>Betaproteobacteria</taxon>
        <taxon>Burkholderiales</taxon>
        <taxon>Burkholderiaceae</taxon>
        <taxon>Ralstonia</taxon>
    </lineage>
</organism>
<protein>
    <submittedName>
        <fullName evidence="2">Acylamidase</fullName>
        <ecNumber evidence="2">3.5.1.13</ecNumber>
    </submittedName>
</protein>
<name>A0AAD2AHU2_9RALS</name>
<dbReference type="Pfam" id="PF01425">
    <property type="entry name" value="Amidase"/>
    <property type="match status" value="1"/>
</dbReference>
<evidence type="ECO:0000313" key="4">
    <source>
        <dbReference type="Proteomes" id="UP001190002"/>
    </source>
</evidence>
<dbReference type="NCBIfam" id="NF005686">
    <property type="entry name" value="PRK07486.1"/>
    <property type="match status" value="1"/>
</dbReference>
<dbReference type="AlphaFoldDB" id="A0AAD2AHU2"/>
<dbReference type="Proteomes" id="UP001190452">
    <property type="component" value="Unassembled WGS sequence"/>
</dbReference>
<evidence type="ECO:0000313" key="3">
    <source>
        <dbReference type="EMBL" id="CAJ0853692.1"/>
    </source>
</evidence>
<dbReference type="PANTHER" id="PTHR11895">
    <property type="entry name" value="TRANSAMIDASE"/>
    <property type="match status" value="1"/>
</dbReference>
<evidence type="ECO:0000313" key="5">
    <source>
        <dbReference type="Proteomes" id="UP001190452"/>
    </source>
</evidence>
<dbReference type="InterPro" id="IPR000120">
    <property type="entry name" value="Amidase"/>
</dbReference>
<evidence type="ECO:0000313" key="2">
    <source>
        <dbReference type="EMBL" id="CAJ0679496.1"/>
    </source>
</evidence>
<dbReference type="GO" id="GO:0047680">
    <property type="term" value="F:aryl-acylamidase activity"/>
    <property type="evidence" value="ECO:0007669"/>
    <property type="project" value="UniProtKB-EC"/>
</dbReference>
<accession>A0AAD2AHU2</accession>
<sequence>MQANLPNTATAAGTAREIVQWSAIELSRRIHTRDVSCVEVMEAFLAQIDRLNPTVNAVVARIDAESAIDQARERDVLLSQGLSGGWMHGFPQAPKDLAATAGIATTMGSLAMARHVPAHDSIVVERIRRQGTVLIGKTNTPEFGLGSHTYNRVYGITRNAWNAGRSAGGSSGGTAVALALHMLPVADGSDMMGSLRNPAAWNNVYGLRPSLGRVPYGPTGDVFFQQLGTEGPMARNPQDLAWLLATQAGYDPRAPLSLSDDPSCFTQPLHRDFRQARIGWLGDFGGYLAVEPEVLAVNQNALDTFLDLGCHIEPVQPFFPMDALWDCWCTLRSHIISGNLGPLYANAATRDLLKPEAIWEIEQGEQRTMADLHRATATRSNWYQALLAQFANYDFLVLPCSQIAPFAAETHWPRTVAGRTMDTYHRWMEVVIGATLAGVPAASLPSGFTADGLPLGLQVMAPPRSEFGLLQLAAAWHEAFAPARRSSPLLG</sequence>
<dbReference type="InterPro" id="IPR036928">
    <property type="entry name" value="AS_sf"/>
</dbReference>
<keyword evidence="2" id="KW-0378">Hydrolase</keyword>
<dbReference type="Proteomes" id="UP001190002">
    <property type="component" value="Unassembled WGS sequence"/>
</dbReference>
<dbReference type="InterPro" id="IPR023631">
    <property type="entry name" value="Amidase_dom"/>
</dbReference>
<dbReference type="EMBL" id="CATVXE010000001">
    <property type="protein sequence ID" value="CAJ0679496.1"/>
    <property type="molecule type" value="Genomic_DNA"/>
</dbReference>